<gene>
    <name evidence="2" type="ORF">MBM_03246</name>
</gene>
<organism evidence="2 3">
    <name type="scientific">Marssonina brunnea f. sp. multigermtubi (strain MB_m1)</name>
    <name type="common">Marssonina leaf spot fungus</name>
    <dbReference type="NCBI Taxonomy" id="1072389"/>
    <lineage>
        <taxon>Eukaryota</taxon>
        <taxon>Fungi</taxon>
        <taxon>Dikarya</taxon>
        <taxon>Ascomycota</taxon>
        <taxon>Pezizomycotina</taxon>
        <taxon>Leotiomycetes</taxon>
        <taxon>Helotiales</taxon>
        <taxon>Drepanopezizaceae</taxon>
        <taxon>Drepanopeziza</taxon>
    </lineage>
</organism>
<dbReference type="AlphaFoldDB" id="K1XBY7"/>
<dbReference type="Proteomes" id="UP000006753">
    <property type="component" value="Unassembled WGS sequence"/>
</dbReference>
<evidence type="ECO:0000256" key="1">
    <source>
        <dbReference type="SAM" id="MobiDB-lite"/>
    </source>
</evidence>
<dbReference type="EMBL" id="JH921433">
    <property type="protein sequence ID" value="EKD18253.1"/>
    <property type="molecule type" value="Genomic_DNA"/>
</dbReference>
<feature type="region of interest" description="Disordered" evidence="1">
    <location>
        <begin position="20"/>
        <end position="54"/>
    </location>
</feature>
<feature type="region of interest" description="Disordered" evidence="1">
    <location>
        <begin position="83"/>
        <end position="106"/>
    </location>
</feature>
<sequence length="207" mass="23515">MADVWKDSKYADFVLKRSLTELHSSPESTEQTSKAVCNLETPSNTNTTNNNNEVYGRLDSDKLFGGQEEQHSQRMRSKLLAPPQQPHTFAPAFKDPQSWPKLGGQPGVMNKRSPCQAKQQIAEAMARLKAIPADTPQSQKQQTRQQKYQTQDLESPTQHSHMTEKNWSPHSFNKKYATLNAPIQLPAERTKSHGWKYYPPSIVARLQ</sequence>
<evidence type="ECO:0000313" key="3">
    <source>
        <dbReference type="Proteomes" id="UP000006753"/>
    </source>
</evidence>
<evidence type="ECO:0000313" key="2">
    <source>
        <dbReference type="EMBL" id="EKD18253.1"/>
    </source>
</evidence>
<dbReference type="KEGG" id="mbe:MBM_03246"/>
<protein>
    <submittedName>
        <fullName evidence="2">Uncharacterized protein</fullName>
    </submittedName>
</protein>
<feature type="compositionally biased region" description="Low complexity" evidence="1">
    <location>
        <begin position="137"/>
        <end position="151"/>
    </location>
</feature>
<feature type="compositionally biased region" description="Polar residues" evidence="1">
    <location>
        <begin position="21"/>
        <end position="43"/>
    </location>
</feature>
<dbReference type="InParanoid" id="K1XBY7"/>
<accession>K1XBY7</accession>
<feature type="region of interest" description="Disordered" evidence="1">
    <location>
        <begin position="133"/>
        <end position="170"/>
    </location>
</feature>
<feature type="compositionally biased region" description="Polar residues" evidence="1">
    <location>
        <begin position="152"/>
        <end position="170"/>
    </location>
</feature>
<name>K1XBY7_MARBU</name>
<proteinExistence type="predicted"/>
<reference evidence="2 3" key="1">
    <citation type="journal article" date="2012" name="BMC Genomics">
        <title>Sequencing the genome of Marssonina brunnea reveals fungus-poplar co-evolution.</title>
        <authorList>
            <person name="Zhu S."/>
            <person name="Cao Y.-Z."/>
            <person name="Jiang C."/>
            <person name="Tan B.-Y."/>
            <person name="Wang Z."/>
            <person name="Feng S."/>
            <person name="Zhang L."/>
            <person name="Su X.-H."/>
            <person name="Brejova B."/>
            <person name="Vinar T."/>
            <person name="Xu M."/>
            <person name="Wang M.-X."/>
            <person name="Zhang S.-G."/>
            <person name="Huang M.-R."/>
            <person name="Wu R."/>
            <person name="Zhou Y."/>
        </authorList>
    </citation>
    <scope>NUCLEOTIDE SEQUENCE [LARGE SCALE GENOMIC DNA]</scope>
    <source>
        <strain evidence="2 3">MB_m1</strain>
    </source>
</reference>
<keyword evidence="3" id="KW-1185">Reference proteome</keyword>
<dbReference type="HOGENOM" id="CLU_1326631_0_0_1"/>